<reference evidence="1 2" key="1">
    <citation type="submission" date="2016-04" db="EMBL/GenBank/DDBJ databases">
        <title>Genome analyses suggest a sexual origin of heterokaryosis in a supposedly ancient asexual fungus.</title>
        <authorList>
            <person name="Ropars J."/>
            <person name="Sedzielewska K."/>
            <person name="Noel J."/>
            <person name="Charron P."/>
            <person name="Farinelli L."/>
            <person name="Marton T."/>
            <person name="Kruger M."/>
            <person name="Pelin A."/>
            <person name="Brachmann A."/>
            <person name="Corradi N."/>
        </authorList>
    </citation>
    <scope>NUCLEOTIDE SEQUENCE [LARGE SCALE GENOMIC DNA]</scope>
    <source>
        <strain evidence="1 2">A5</strain>
    </source>
</reference>
<accession>A0A2N0NRI0</accession>
<organism evidence="1 2">
    <name type="scientific">Rhizophagus irregularis</name>
    <dbReference type="NCBI Taxonomy" id="588596"/>
    <lineage>
        <taxon>Eukaryota</taxon>
        <taxon>Fungi</taxon>
        <taxon>Fungi incertae sedis</taxon>
        <taxon>Mucoromycota</taxon>
        <taxon>Glomeromycotina</taxon>
        <taxon>Glomeromycetes</taxon>
        <taxon>Glomerales</taxon>
        <taxon>Glomeraceae</taxon>
        <taxon>Rhizophagus</taxon>
    </lineage>
</organism>
<dbReference type="AlphaFoldDB" id="A0A2N0NRI0"/>
<evidence type="ECO:0000313" key="1">
    <source>
        <dbReference type="EMBL" id="PKB97179.1"/>
    </source>
</evidence>
<sequence length="107" mass="13050">MKRNISHDFILTLNNARMHKFLYNNKKLNFMNKNTIMCHICRSLFYRLRNCSKNNKYQQAQYTHSVYQPIYKRYQVKTPTTKGGFNPLFPKQQYEEPTNYWKEGLDN</sequence>
<comment type="caution">
    <text evidence="1">The sequence shown here is derived from an EMBL/GenBank/DDBJ whole genome shotgun (WGS) entry which is preliminary data.</text>
</comment>
<protein>
    <submittedName>
        <fullName evidence="1">Uncharacterized protein</fullName>
    </submittedName>
</protein>
<evidence type="ECO:0000313" key="2">
    <source>
        <dbReference type="Proteomes" id="UP000232722"/>
    </source>
</evidence>
<name>A0A2N0NRI0_9GLOM</name>
<proteinExistence type="predicted"/>
<gene>
    <name evidence="1" type="ORF">RhiirA5_433592</name>
</gene>
<reference evidence="1 2" key="2">
    <citation type="submission" date="2017-09" db="EMBL/GenBank/DDBJ databases">
        <title>Extensive intraspecific genome diversity in a model arbuscular mycorrhizal fungus.</title>
        <authorList>
            <person name="Chen E.C."/>
            <person name="Morin E."/>
            <person name="Beaudet D."/>
            <person name="Noel J."/>
            <person name="Ndikumana S."/>
            <person name="Charron P."/>
            <person name="St-Onge C."/>
            <person name="Giorgi J."/>
            <person name="Grigoriev I.V."/>
            <person name="Roux C."/>
            <person name="Martin F.M."/>
            <person name="Corradi N."/>
        </authorList>
    </citation>
    <scope>NUCLEOTIDE SEQUENCE [LARGE SCALE GENOMIC DNA]</scope>
    <source>
        <strain evidence="1 2">A5</strain>
    </source>
</reference>
<dbReference type="EMBL" id="LLXJ01003361">
    <property type="protein sequence ID" value="PKB97179.1"/>
    <property type="molecule type" value="Genomic_DNA"/>
</dbReference>
<dbReference type="Proteomes" id="UP000232722">
    <property type="component" value="Unassembled WGS sequence"/>
</dbReference>